<feature type="transmembrane region" description="Helical" evidence="6">
    <location>
        <begin position="375"/>
        <end position="395"/>
    </location>
</feature>
<dbReference type="PANTHER" id="PTHR11360:SF317">
    <property type="entry name" value="MAJOR FACILITATOR SUPERFAMILY (MFS) PROFILE DOMAIN-CONTAINING PROTEIN-RELATED"/>
    <property type="match status" value="1"/>
</dbReference>
<sequence>MDAARKNDMQVTCWPILIGTVIVMIGLGTIYTWSLFNQPLEDKFGWDVGAVATTFSIMSFALSLSTLSASKIQEKLGIRGLLALSAIGMGAGLVITAFDTELWMLYITAGIIVGAANGIAYMTTLSNAIQWYPEKKGLVSGIAIGAYGIGSVLFKYVLQFLIEHSGVSLAFLYWGLISFVLLGAGLLLVRQAPVLEAKKSAQQTATAERDYSVKDMLKTKEAYFLFFILFTACMSGLYMIGSVSNIGISLAGLDAATAANAVALVALLNTAGRLVLGAASDYMNRLKVVAGALLITAIAAVVISHVTLNAVLFFISVSLVAFCFGGNITIFPTIVAEFFGLKNQSRNYGIIYQGFGLGGLSASFISGLLGGFAPTFNLIAILCSLAFIVALTLHVPEEKAAVRKEEQRREQYRKRQAY</sequence>
<dbReference type="EMBL" id="CP159510">
    <property type="protein sequence ID" value="XCJ16871.1"/>
    <property type="molecule type" value="Genomic_DNA"/>
</dbReference>
<gene>
    <name evidence="8" type="ORF">ABNN70_14760</name>
</gene>
<accession>A0AAU8IEX9</accession>
<feature type="transmembrane region" description="Helical" evidence="6">
    <location>
        <begin position="170"/>
        <end position="189"/>
    </location>
</feature>
<feature type="transmembrane region" description="Helical" evidence="6">
    <location>
        <begin position="12"/>
        <end position="36"/>
    </location>
</feature>
<feature type="transmembrane region" description="Helical" evidence="6">
    <location>
        <begin position="348"/>
        <end position="369"/>
    </location>
</feature>
<evidence type="ECO:0000256" key="5">
    <source>
        <dbReference type="ARBA" id="ARBA00023136"/>
    </source>
</evidence>
<keyword evidence="5 6" id="KW-0472">Membrane</keyword>
<keyword evidence="2" id="KW-0813">Transport</keyword>
<protein>
    <submittedName>
        <fullName evidence="8">OFA family MFS transporter</fullName>
    </submittedName>
</protein>
<dbReference type="InterPro" id="IPR011701">
    <property type="entry name" value="MFS"/>
</dbReference>
<dbReference type="InterPro" id="IPR036259">
    <property type="entry name" value="MFS_trans_sf"/>
</dbReference>
<evidence type="ECO:0000256" key="2">
    <source>
        <dbReference type="ARBA" id="ARBA00022448"/>
    </source>
</evidence>
<evidence type="ECO:0000256" key="1">
    <source>
        <dbReference type="ARBA" id="ARBA00004651"/>
    </source>
</evidence>
<comment type="subcellular location">
    <subcellularLocation>
        <location evidence="1">Cell membrane</location>
        <topology evidence="1">Multi-pass membrane protein</topology>
    </subcellularLocation>
</comment>
<evidence type="ECO:0000256" key="4">
    <source>
        <dbReference type="ARBA" id="ARBA00022989"/>
    </source>
</evidence>
<reference evidence="8" key="1">
    <citation type="submission" date="2024-06" db="EMBL/GenBank/DDBJ databases">
        <authorList>
            <person name="Fan A."/>
            <person name="Zhang F.Y."/>
            <person name="Zhang L."/>
        </authorList>
    </citation>
    <scope>NUCLEOTIDE SEQUENCE</scope>
    <source>
        <strain evidence="8">Y61</strain>
    </source>
</reference>
<feature type="transmembrane region" description="Helical" evidence="6">
    <location>
        <begin position="222"/>
        <end position="240"/>
    </location>
</feature>
<dbReference type="CDD" id="cd17353">
    <property type="entry name" value="MFS_OFA_like"/>
    <property type="match status" value="1"/>
</dbReference>
<keyword evidence="4 6" id="KW-1133">Transmembrane helix</keyword>
<evidence type="ECO:0000259" key="7">
    <source>
        <dbReference type="PROSITE" id="PS50850"/>
    </source>
</evidence>
<dbReference type="AlphaFoldDB" id="A0AAU8IEX9"/>
<dbReference type="SUPFAM" id="SSF103473">
    <property type="entry name" value="MFS general substrate transporter"/>
    <property type="match status" value="1"/>
</dbReference>
<feature type="transmembrane region" description="Helical" evidence="6">
    <location>
        <begin position="104"/>
        <end position="125"/>
    </location>
</feature>
<feature type="transmembrane region" description="Helical" evidence="6">
    <location>
        <begin position="48"/>
        <end position="69"/>
    </location>
</feature>
<dbReference type="GO" id="GO:0005886">
    <property type="term" value="C:plasma membrane"/>
    <property type="evidence" value="ECO:0007669"/>
    <property type="project" value="UniProtKB-SubCell"/>
</dbReference>
<dbReference type="InterPro" id="IPR050327">
    <property type="entry name" value="Proton-linked_MCT"/>
</dbReference>
<feature type="transmembrane region" description="Helical" evidence="6">
    <location>
        <begin position="288"/>
        <end position="306"/>
    </location>
</feature>
<evidence type="ECO:0000313" key="8">
    <source>
        <dbReference type="EMBL" id="XCJ16871.1"/>
    </source>
</evidence>
<feature type="transmembrane region" description="Helical" evidence="6">
    <location>
        <begin position="137"/>
        <end position="158"/>
    </location>
</feature>
<evidence type="ECO:0000256" key="3">
    <source>
        <dbReference type="ARBA" id="ARBA00022692"/>
    </source>
</evidence>
<feature type="transmembrane region" description="Helical" evidence="6">
    <location>
        <begin position="312"/>
        <end position="336"/>
    </location>
</feature>
<dbReference type="PROSITE" id="PS50850">
    <property type="entry name" value="MFS"/>
    <property type="match status" value="1"/>
</dbReference>
<dbReference type="Pfam" id="PF07690">
    <property type="entry name" value="MFS_1"/>
    <property type="match status" value="1"/>
</dbReference>
<dbReference type="Gene3D" id="1.20.1250.20">
    <property type="entry name" value="MFS general substrate transporter like domains"/>
    <property type="match status" value="2"/>
</dbReference>
<evidence type="ECO:0000256" key="6">
    <source>
        <dbReference type="SAM" id="Phobius"/>
    </source>
</evidence>
<dbReference type="InterPro" id="IPR020846">
    <property type="entry name" value="MFS_dom"/>
</dbReference>
<name>A0AAU8IEX9_9BACL</name>
<dbReference type="RefSeq" id="WP_353948230.1">
    <property type="nucleotide sequence ID" value="NZ_CP159510.1"/>
</dbReference>
<feature type="transmembrane region" description="Helical" evidence="6">
    <location>
        <begin position="81"/>
        <end position="98"/>
    </location>
</feature>
<organism evidence="8">
    <name type="scientific">Sporolactobacillus sp. Y61</name>
    <dbReference type="NCBI Taxonomy" id="3160863"/>
    <lineage>
        <taxon>Bacteria</taxon>
        <taxon>Bacillati</taxon>
        <taxon>Bacillota</taxon>
        <taxon>Bacilli</taxon>
        <taxon>Bacillales</taxon>
        <taxon>Sporolactobacillaceae</taxon>
        <taxon>Sporolactobacillus</taxon>
    </lineage>
</organism>
<dbReference type="GO" id="GO:0022857">
    <property type="term" value="F:transmembrane transporter activity"/>
    <property type="evidence" value="ECO:0007669"/>
    <property type="project" value="InterPro"/>
</dbReference>
<feature type="transmembrane region" description="Helical" evidence="6">
    <location>
        <begin position="246"/>
        <end position="268"/>
    </location>
</feature>
<keyword evidence="3 6" id="KW-0812">Transmembrane</keyword>
<dbReference type="PANTHER" id="PTHR11360">
    <property type="entry name" value="MONOCARBOXYLATE TRANSPORTER"/>
    <property type="match status" value="1"/>
</dbReference>
<proteinExistence type="predicted"/>
<feature type="domain" description="Major facilitator superfamily (MFS) profile" evidence="7">
    <location>
        <begin position="12"/>
        <end position="398"/>
    </location>
</feature>